<dbReference type="SUPFAM" id="SSF50814">
    <property type="entry name" value="Lipocalins"/>
    <property type="match status" value="1"/>
</dbReference>
<keyword evidence="4" id="KW-0963">Cytoplasm</keyword>
<organism evidence="6 7">
    <name type="scientific">Ailuropoda melanoleuca</name>
    <name type="common">Giant panda</name>
    <dbReference type="NCBI Taxonomy" id="9646"/>
    <lineage>
        <taxon>Eukaryota</taxon>
        <taxon>Metazoa</taxon>
        <taxon>Chordata</taxon>
        <taxon>Craniata</taxon>
        <taxon>Vertebrata</taxon>
        <taxon>Euteleostomi</taxon>
        <taxon>Mammalia</taxon>
        <taxon>Eutheria</taxon>
        <taxon>Laurasiatheria</taxon>
        <taxon>Carnivora</taxon>
        <taxon>Caniformia</taxon>
        <taxon>Ursidae</taxon>
        <taxon>Ailuropoda</taxon>
    </lineage>
</organism>
<reference evidence="6" key="3">
    <citation type="submission" date="2025-09" db="UniProtKB">
        <authorList>
            <consortium name="Ensembl"/>
        </authorList>
    </citation>
    <scope>IDENTIFICATION</scope>
</reference>
<accession>A0A7N5P2R3</accession>
<dbReference type="PRINTS" id="PR00178">
    <property type="entry name" value="FATTYACIDBP"/>
</dbReference>
<evidence type="ECO:0000313" key="6">
    <source>
        <dbReference type="Ensembl" id="ENSAMEP00000025761.1"/>
    </source>
</evidence>
<dbReference type="Gene3D" id="2.40.128.20">
    <property type="match status" value="1"/>
</dbReference>
<feature type="domain" description="Lipocalin/cytosolic fatty-acid binding" evidence="5">
    <location>
        <begin position="7"/>
        <end position="84"/>
    </location>
</feature>
<dbReference type="Ensembl" id="ENSAMET00000033985.1">
    <property type="protein sequence ID" value="ENSAMEP00000025761.1"/>
    <property type="gene ID" value="ENSAMEG00000025862.1"/>
</dbReference>
<evidence type="ECO:0000256" key="2">
    <source>
        <dbReference type="ARBA" id="ARBA00008390"/>
    </source>
</evidence>
<evidence type="ECO:0000256" key="1">
    <source>
        <dbReference type="ARBA" id="ARBA00004496"/>
    </source>
</evidence>
<keyword evidence="3" id="KW-0813">Transport</keyword>
<dbReference type="InParanoid" id="A0A7N5P2R3"/>
<evidence type="ECO:0000256" key="4">
    <source>
        <dbReference type="ARBA" id="ARBA00022490"/>
    </source>
</evidence>
<dbReference type="InterPro" id="IPR012674">
    <property type="entry name" value="Calycin"/>
</dbReference>
<dbReference type="InterPro" id="IPR031259">
    <property type="entry name" value="ILBP"/>
</dbReference>
<reference evidence="6" key="2">
    <citation type="submission" date="2025-08" db="UniProtKB">
        <authorList>
            <consortium name="Ensembl"/>
        </authorList>
    </citation>
    <scope>IDENTIFICATION</scope>
</reference>
<keyword evidence="7" id="KW-1185">Reference proteome</keyword>
<dbReference type="InterPro" id="IPR000566">
    <property type="entry name" value="Lipocln_cytosolic_FA-bd_dom"/>
</dbReference>
<comment type="similarity">
    <text evidence="2">Belongs to the calycin superfamily. Fatty-acid binding protein (FABP) family.</text>
</comment>
<evidence type="ECO:0000313" key="7">
    <source>
        <dbReference type="Proteomes" id="UP000008912"/>
    </source>
</evidence>
<evidence type="ECO:0000256" key="3">
    <source>
        <dbReference type="ARBA" id="ARBA00022448"/>
    </source>
</evidence>
<name>A0A7N5P2R3_AILME</name>
<evidence type="ECO:0000259" key="5">
    <source>
        <dbReference type="Pfam" id="PF00061"/>
    </source>
</evidence>
<dbReference type="GeneTree" id="ENSGT00940000160340"/>
<comment type="subcellular location">
    <subcellularLocation>
        <location evidence="1">Cytoplasm</location>
    </subcellularLocation>
</comment>
<dbReference type="Proteomes" id="UP000008912">
    <property type="component" value="Unassembled WGS sequence"/>
</dbReference>
<dbReference type="Pfam" id="PF00061">
    <property type="entry name" value="Lipocalin"/>
    <property type="match status" value="1"/>
</dbReference>
<proteinExistence type="inferred from homology"/>
<dbReference type="FunFam" id="2.40.128.20:FF:000001">
    <property type="entry name" value="Fatty acid-binding protein, adipocyte"/>
    <property type="match status" value="1"/>
</dbReference>
<dbReference type="AlphaFoldDB" id="A0A7N5P2R3"/>
<dbReference type="InterPro" id="IPR000463">
    <property type="entry name" value="Fatty_acid-bd"/>
</dbReference>
<sequence>MCEPFLGTWKLISSEKFDEYMKELGVGFATRKIAGVAKPNVIITSNGGVITITTESSFKNTEISFKLKEEFDEITADDRKVKSICVMNKIVSTRVYEKA</sequence>
<protein>
    <submittedName>
        <fullName evidence="6">Fatty acid-binding protein, adipocyte-like</fullName>
    </submittedName>
</protein>
<dbReference type="GO" id="GO:0005737">
    <property type="term" value="C:cytoplasm"/>
    <property type="evidence" value="ECO:0007669"/>
    <property type="project" value="UniProtKB-SubCell"/>
</dbReference>
<reference evidence="6 7" key="1">
    <citation type="journal article" date="2010" name="Nature">
        <title>The sequence and de novo assembly of the giant panda genome.</title>
        <authorList>
            <person name="Li R."/>
            <person name="Fan W."/>
            <person name="Tian G."/>
            <person name="Zhu H."/>
            <person name="He L."/>
            <person name="Cai J."/>
            <person name="Huang Q."/>
            <person name="Cai Q."/>
            <person name="Li B."/>
            <person name="Bai Y."/>
            <person name="Zhang Z."/>
            <person name="Zhang Y."/>
            <person name="Wang W."/>
            <person name="Li J."/>
            <person name="Wei F."/>
            <person name="Li H."/>
            <person name="Jian M."/>
            <person name="Li J."/>
            <person name="Zhang Z."/>
            <person name="Nielsen R."/>
            <person name="Li D."/>
            <person name="Gu W."/>
            <person name="Yang Z."/>
            <person name="Xuan Z."/>
            <person name="Ryder O.A."/>
            <person name="Leung F.C."/>
            <person name="Zhou Y."/>
            <person name="Cao J."/>
            <person name="Sun X."/>
            <person name="Fu Y."/>
            <person name="Fang X."/>
            <person name="Guo X."/>
            <person name="Wang B."/>
            <person name="Hou R."/>
            <person name="Shen F."/>
            <person name="Mu B."/>
            <person name="Ni P."/>
            <person name="Lin R."/>
            <person name="Qian W."/>
            <person name="Wang G."/>
            <person name="Yu C."/>
            <person name="Nie W."/>
            <person name="Wang J."/>
            <person name="Wu Z."/>
            <person name="Liang H."/>
            <person name="Min J."/>
            <person name="Wu Q."/>
            <person name="Cheng S."/>
            <person name="Ruan J."/>
            <person name="Wang M."/>
            <person name="Shi Z."/>
            <person name="Wen M."/>
            <person name="Liu B."/>
            <person name="Ren X."/>
            <person name="Zheng H."/>
            <person name="Dong D."/>
            <person name="Cook K."/>
            <person name="Shan G."/>
            <person name="Zhang H."/>
            <person name="Kosiol C."/>
            <person name="Xie X."/>
            <person name="Lu Z."/>
            <person name="Zheng H."/>
            <person name="Li Y."/>
            <person name="Steiner C.C."/>
            <person name="Lam T.T."/>
            <person name="Lin S."/>
            <person name="Zhang Q."/>
            <person name="Li G."/>
            <person name="Tian J."/>
            <person name="Gong T."/>
            <person name="Liu H."/>
            <person name="Zhang D."/>
            <person name="Fang L."/>
            <person name="Ye C."/>
            <person name="Zhang J."/>
            <person name="Hu W."/>
            <person name="Xu A."/>
            <person name="Ren Y."/>
            <person name="Zhang G."/>
            <person name="Bruford M.W."/>
            <person name="Li Q."/>
            <person name="Ma L."/>
            <person name="Guo Y."/>
            <person name="An N."/>
            <person name="Hu Y."/>
            <person name="Zheng Y."/>
            <person name="Shi Y."/>
            <person name="Li Z."/>
            <person name="Liu Q."/>
            <person name="Chen Y."/>
            <person name="Zhao J."/>
            <person name="Qu N."/>
            <person name="Zhao S."/>
            <person name="Tian F."/>
            <person name="Wang X."/>
            <person name="Wang H."/>
            <person name="Xu L."/>
            <person name="Liu X."/>
            <person name="Vinar T."/>
            <person name="Wang Y."/>
            <person name="Lam T.W."/>
            <person name="Yiu S.M."/>
            <person name="Liu S."/>
            <person name="Zhang H."/>
            <person name="Li D."/>
            <person name="Huang Y."/>
            <person name="Wang X."/>
            <person name="Yang G."/>
            <person name="Jiang Z."/>
            <person name="Wang J."/>
            <person name="Qin N."/>
            <person name="Li L."/>
            <person name="Li J."/>
            <person name="Bolund L."/>
            <person name="Kristiansen K."/>
            <person name="Wong G.K."/>
            <person name="Olson M."/>
            <person name="Zhang X."/>
            <person name="Li S."/>
            <person name="Yang H."/>
            <person name="Wang J."/>
            <person name="Wang J."/>
        </authorList>
    </citation>
    <scope>NUCLEOTIDE SEQUENCE [LARGE SCALE GENOMIC DNA]</scope>
</reference>
<dbReference type="GO" id="GO:0008289">
    <property type="term" value="F:lipid binding"/>
    <property type="evidence" value="ECO:0007669"/>
    <property type="project" value="InterPro"/>
</dbReference>
<dbReference type="PANTHER" id="PTHR11955">
    <property type="entry name" value="FATTY ACID BINDING PROTEIN"/>
    <property type="match status" value="1"/>
</dbReference>